<dbReference type="PANTHER" id="PTHR30007:SF0">
    <property type="entry name" value="TRANSPOSASE"/>
    <property type="match status" value="1"/>
</dbReference>
<dbReference type="InterPro" id="IPR025161">
    <property type="entry name" value="IS402-like_dom"/>
</dbReference>
<accession>A0A372FR06</accession>
<evidence type="ECO:0000313" key="4">
    <source>
        <dbReference type="Proteomes" id="UP000262621"/>
    </source>
</evidence>
<dbReference type="InterPro" id="IPR002559">
    <property type="entry name" value="Transposase_11"/>
</dbReference>
<evidence type="ECO:0000259" key="1">
    <source>
        <dbReference type="Pfam" id="PF01609"/>
    </source>
</evidence>
<reference evidence="3 4" key="1">
    <citation type="submission" date="2018-08" db="EMBL/GenBank/DDBJ databases">
        <title>Verrucosispora craniellae sp. nov., isolated from a marine sponge in the South China Sea.</title>
        <authorList>
            <person name="Li L."/>
            <person name="Lin H.W."/>
        </authorList>
    </citation>
    <scope>NUCLEOTIDE SEQUENCE [LARGE SCALE GENOMIC DNA]</scope>
    <source>
        <strain evidence="3 4">LHW63014</strain>
    </source>
</reference>
<dbReference type="AlphaFoldDB" id="A0A372FR06"/>
<dbReference type="Pfam" id="PF13340">
    <property type="entry name" value="DUF4096"/>
    <property type="match status" value="1"/>
</dbReference>
<proteinExistence type="predicted"/>
<feature type="domain" description="Transposase IS4-like" evidence="1">
    <location>
        <begin position="111"/>
        <end position="268"/>
    </location>
</feature>
<sequence length="300" mass="33931">MCNEDRGGDDARSCYPSSLTDAMWAVLAPLLPARDLRKGGRPRVYGDRLVLDSIFYVLRSGCPWRMMPRDLAPADAAHRWFTTWRKNGTWDRVHDELRRRVRVAAGREAEPTAAVLDAQSIKSSEGGECRGFDMGKKTTGRKRHLVVDTMGLILVVMVTSASVNDRPGGRRILQRLAEAFATVALVWADGGYANSIDSSLLSWAKDKLGILLEIVKRTDDVKGFKVLPRRWVVERTLGWLVRNRRLARDYERLTANSEAMIKVAMIRLMTIRLADRPIRWSNATDREAARRINAEQLITT</sequence>
<dbReference type="OrthoDB" id="3213859at2"/>
<evidence type="ECO:0000259" key="2">
    <source>
        <dbReference type="Pfam" id="PF13340"/>
    </source>
</evidence>
<dbReference type="EMBL" id="QVFU01000117">
    <property type="protein sequence ID" value="RFS39337.1"/>
    <property type="molecule type" value="Genomic_DNA"/>
</dbReference>
<dbReference type="GO" id="GO:0006313">
    <property type="term" value="P:DNA transposition"/>
    <property type="evidence" value="ECO:0007669"/>
    <property type="project" value="InterPro"/>
</dbReference>
<dbReference type="GO" id="GO:0003677">
    <property type="term" value="F:DNA binding"/>
    <property type="evidence" value="ECO:0007669"/>
    <property type="project" value="InterPro"/>
</dbReference>
<name>A0A372FR06_9ACTN</name>
<gene>
    <name evidence="3" type="ORF">D0Q02_30675</name>
</gene>
<dbReference type="PANTHER" id="PTHR30007">
    <property type="entry name" value="PHP DOMAIN PROTEIN"/>
    <property type="match status" value="1"/>
</dbReference>
<dbReference type="Pfam" id="PF01609">
    <property type="entry name" value="DDE_Tnp_1"/>
    <property type="match status" value="1"/>
</dbReference>
<dbReference type="GO" id="GO:0004803">
    <property type="term" value="F:transposase activity"/>
    <property type="evidence" value="ECO:0007669"/>
    <property type="project" value="InterPro"/>
</dbReference>
<protein>
    <submittedName>
        <fullName evidence="3">IS5 family transposase</fullName>
    </submittedName>
</protein>
<dbReference type="NCBIfam" id="NF033580">
    <property type="entry name" value="transpos_IS5_3"/>
    <property type="match status" value="1"/>
</dbReference>
<organism evidence="3 4">
    <name type="scientific">Micromonospora craniellae</name>
    <dbReference type="NCBI Taxonomy" id="2294034"/>
    <lineage>
        <taxon>Bacteria</taxon>
        <taxon>Bacillati</taxon>
        <taxon>Actinomycetota</taxon>
        <taxon>Actinomycetes</taxon>
        <taxon>Micromonosporales</taxon>
        <taxon>Micromonosporaceae</taxon>
        <taxon>Micromonospora</taxon>
    </lineage>
</organism>
<dbReference type="Proteomes" id="UP000262621">
    <property type="component" value="Unassembled WGS sequence"/>
</dbReference>
<keyword evidence="4" id="KW-1185">Reference proteome</keyword>
<evidence type="ECO:0000313" key="3">
    <source>
        <dbReference type="EMBL" id="RFS39337.1"/>
    </source>
</evidence>
<comment type="caution">
    <text evidence="3">The sequence shown here is derived from an EMBL/GenBank/DDBJ whole genome shotgun (WGS) entry which is preliminary data.</text>
</comment>
<feature type="domain" description="Insertion element IS402-like" evidence="2">
    <location>
        <begin position="19"/>
        <end position="94"/>
    </location>
</feature>